<organism evidence="7 8">
    <name type="scientific">Pedobacter antarcticus 4BY</name>
    <dbReference type="NCBI Taxonomy" id="1358423"/>
    <lineage>
        <taxon>Bacteria</taxon>
        <taxon>Pseudomonadati</taxon>
        <taxon>Bacteroidota</taxon>
        <taxon>Sphingobacteriia</taxon>
        <taxon>Sphingobacteriales</taxon>
        <taxon>Sphingobacteriaceae</taxon>
        <taxon>Pedobacter</taxon>
    </lineage>
</organism>
<dbReference type="Gene3D" id="1.20.1250.20">
    <property type="entry name" value="MFS general substrate transporter like domains"/>
    <property type="match status" value="1"/>
</dbReference>
<keyword evidence="3 5" id="KW-1133">Transmembrane helix</keyword>
<feature type="transmembrane region" description="Helical" evidence="5">
    <location>
        <begin position="199"/>
        <end position="221"/>
    </location>
</feature>
<dbReference type="GO" id="GO:0016020">
    <property type="term" value="C:membrane"/>
    <property type="evidence" value="ECO:0007669"/>
    <property type="project" value="UniProtKB-SubCell"/>
</dbReference>
<reference evidence="7 8" key="1">
    <citation type="journal article" date="1992" name="Int. J. Syst. Bacteriol.">
        <title>Sphingobacterium antarcticus sp. nov. a Psychrotrophic Bacterium from the Soils of Schirmacher Oasis, Antarctica.</title>
        <authorList>
            <person name="Shivaji S."/>
            <person name="Ray M.K."/>
            <person name="Rao N.S."/>
            <person name="Saiserr L."/>
            <person name="Jagannadham M.V."/>
            <person name="Kumar G.S."/>
            <person name="Reddy G."/>
            <person name="Bhargava P.M."/>
        </authorList>
    </citation>
    <scope>NUCLEOTIDE SEQUENCE [LARGE SCALE GENOMIC DNA]</scope>
    <source>
        <strain evidence="7 8">4BY</strain>
    </source>
</reference>
<dbReference type="SUPFAM" id="SSF103473">
    <property type="entry name" value="MFS general substrate transporter"/>
    <property type="match status" value="1"/>
</dbReference>
<evidence type="ECO:0000313" key="8">
    <source>
        <dbReference type="Proteomes" id="UP000028007"/>
    </source>
</evidence>
<dbReference type="InterPro" id="IPR036259">
    <property type="entry name" value="MFS_trans_sf"/>
</dbReference>
<feature type="domain" description="Major facilitator superfamily (MFS) profile" evidence="6">
    <location>
        <begin position="11"/>
        <end position="462"/>
    </location>
</feature>
<proteinExistence type="predicted"/>
<protein>
    <submittedName>
        <fullName evidence="7">MFS transporter</fullName>
    </submittedName>
</protein>
<dbReference type="GO" id="GO:0022857">
    <property type="term" value="F:transmembrane transporter activity"/>
    <property type="evidence" value="ECO:0007669"/>
    <property type="project" value="InterPro"/>
</dbReference>
<dbReference type="PANTHER" id="PTHR42718">
    <property type="entry name" value="MAJOR FACILITATOR SUPERFAMILY MULTIDRUG TRANSPORTER MFSC"/>
    <property type="match status" value="1"/>
</dbReference>
<comment type="caution">
    <text evidence="7">The sequence shown here is derived from an EMBL/GenBank/DDBJ whole genome shotgun (WGS) entry which is preliminary data.</text>
</comment>
<feature type="transmembrane region" description="Helical" evidence="5">
    <location>
        <begin position="77"/>
        <end position="99"/>
    </location>
</feature>
<accession>A0A081PCT7</accession>
<feature type="transmembrane region" description="Helical" evidence="5">
    <location>
        <begin position="12"/>
        <end position="35"/>
    </location>
</feature>
<keyword evidence="8" id="KW-1185">Reference proteome</keyword>
<evidence type="ECO:0000313" key="7">
    <source>
        <dbReference type="EMBL" id="KEQ28510.1"/>
    </source>
</evidence>
<feature type="transmembrane region" description="Helical" evidence="5">
    <location>
        <begin position="401"/>
        <end position="425"/>
    </location>
</feature>
<dbReference type="InterPro" id="IPR011701">
    <property type="entry name" value="MFS"/>
</dbReference>
<dbReference type="Pfam" id="PF07690">
    <property type="entry name" value="MFS_1"/>
    <property type="match status" value="1"/>
</dbReference>
<dbReference type="InterPro" id="IPR020846">
    <property type="entry name" value="MFS_dom"/>
</dbReference>
<name>A0A081PCT7_9SPHI</name>
<feature type="transmembrane region" description="Helical" evidence="5">
    <location>
        <begin position="337"/>
        <end position="359"/>
    </location>
</feature>
<feature type="transmembrane region" description="Helical" evidence="5">
    <location>
        <begin position="227"/>
        <end position="249"/>
    </location>
</feature>
<evidence type="ECO:0000256" key="3">
    <source>
        <dbReference type="ARBA" id="ARBA00022989"/>
    </source>
</evidence>
<dbReference type="RefSeq" id="WP_037444458.1">
    <property type="nucleotide sequence ID" value="NZ_JNFF01000116.1"/>
</dbReference>
<evidence type="ECO:0000256" key="2">
    <source>
        <dbReference type="ARBA" id="ARBA00022692"/>
    </source>
</evidence>
<dbReference type="eggNOG" id="COG2814">
    <property type="taxonomic scope" value="Bacteria"/>
</dbReference>
<dbReference type="EMBL" id="JNFF01000116">
    <property type="protein sequence ID" value="KEQ28510.1"/>
    <property type="molecule type" value="Genomic_DNA"/>
</dbReference>
<sequence>MKSIQKSKWISLLIVSSAMFLAVIDIFIVNVAIPAIQKGINGTEGDIQLVIALYLLGYAAFLITAGKIGDRYGRKRVFVTAMFVFTLSSLLCGISQTALQLNTARFLQGVSAAFMIPQSIAYIQFYFPEQRERIKAMGIFGSIAGAASVIGQFLGGVLPDTDWIIAGWRLIFLINLPIGLIAVMLAWRKLEDTPRQITGSFDYMGVTLLTSALICLIYPLIRGRELGWPLWSLFGLGASVILLIVFIFNQRKGTIAGVDRLINMQLFAFTDFNLSLCAVLFYFLVQDTYFLINALLFQNGFGMSSSETGVFFVAQGAGYVSASLFAIRLIPVYGKKVLQTGVVIMLISLVFHVLFFRSADISRWIIYPVLFIYGTGCGSVLPSLMTMALRGIPVHLSGAAAGTFSTFQQTAIALGIGLVGGVFFYCLNGEVSTQAYVYAYDITTVLNVISLLLVSFFLYLLPGDVATQD</sequence>
<feature type="transmembrane region" description="Helical" evidence="5">
    <location>
        <begin position="47"/>
        <end position="65"/>
    </location>
</feature>
<feature type="transmembrane region" description="Helical" evidence="5">
    <location>
        <begin position="164"/>
        <end position="187"/>
    </location>
</feature>
<keyword evidence="4 5" id="KW-0472">Membrane</keyword>
<evidence type="ECO:0000256" key="1">
    <source>
        <dbReference type="ARBA" id="ARBA00004141"/>
    </source>
</evidence>
<evidence type="ECO:0000256" key="4">
    <source>
        <dbReference type="ARBA" id="ARBA00023136"/>
    </source>
</evidence>
<dbReference type="PROSITE" id="PS50850">
    <property type="entry name" value="MFS"/>
    <property type="match status" value="1"/>
</dbReference>
<feature type="transmembrane region" description="Helical" evidence="5">
    <location>
        <begin position="261"/>
        <end position="285"/>
    </location>
</feature>
<feature type="transmembrane region" description="Helical" evidence="5">
    <location>
        <begin position="139"/>
        <end position="158"/>
    </location>
</feature>
<feature type="transmembrane region" description="Helical" evidence="5">
    <location>
        <begin position="437"/>
        <end position="461"/>
    </location>
</feature>
<dbReference type="CDD" id="cd17321">
    <property type="entry name" value="MFS_MMR_MDR_like"/>
    <property type="match status" value="1"/>
</dbReference>
<keyword evidence="2 5" id="KW-0812">Transmembrane</keyword>
<evidence type="ECO:0000259" key="6">
    <source>
        <dbReference type="PROSITE" id="PS50850"/>
    </source>
</evidence>
<dbReference type="PANTHER" id="PTHR42718:SF39">
    <property type="entry name" value="ACTINORHODIN TRANSPORTER-RELATED"/>
    <property type="match status" value="1"/>
</dbReference>
<gene>
    <name evidence="7" type="ORF">N180_02425</name>
</gene>
<dbReference type="AlphaFoldDB" id="A0A081PCT7"/>
<feature type="transmembrane region" description="Helical" evidence="5">
    <location>
        <begin position="105"/>
        <end position="127"/>
    </location>
</feature>
<comment type="subcellular location">
    <subcellularLocation>
        <location evidence="1">Membrane</location>
        <topology evidence="1">Multi-pass membrane protein</topology>
    </subcellularLocation>
</comment>
<dbReference type="Gene3D" id="1.20.1720.10">
    <property type="entry name" value="Multidrug resistance protein D"/>
    <property type="match status" value="1"/>
</dbReference>
<evidence type="ECO:0000256" key="5">
    <source>
        <dbReference type="SAM" id="Phobius"/>
    </source>
</evidence>
<feature type="transmembrane region" description="Helical" evidence="5">
    <location>
        <begin position="365"/>
        <end position="389"/>
    </location>
</feature>
<dbReference type="Proteomes" id="UP000028007">
    <property type="component" value="Unassembled WGS sequence"/>
</dbReference>